<evidence type="ECO:0000313" key="2">
    <source>
        <dbReference type="EMBL" id="JAE11192.1"/>
    </source>
</evidence>
<reference evidence="2" key="2">
    <citation type="journal article" date="2015" name="Data Brief">
        <title>Shoot transcriptome of the giant reed, Arundo donax.</title>
        <authorList>
            <person name="Barrero R.A."/>
            <person name="Guerrero F.D."/>
            <person name="Moolhuijzen P."/>
            <person name="Goolsby J.A."/>
            <person name="Tidwell J."/>
            <person name="Bellgard S.E."/>
            <person name="Bellgard M.I."/>
        </authorList>
    </citation>
    <scope>NUCLEOTIDE SEQUENCE</scope>
    <source>
        <tissue evidence="2">Shoot tissue taken approximately 20 cm above the soil surface</tissue>
    </source>
</reference>
<accession>A0A0A9FFT5</accession>
<dbReference type="AlphaFoldDB" id="A0A0A9FFT5"/>
<organism evidence="2">
    <name type="scientific">Arundo donax</name>
    <name type="common">Giant reed</name>
    <name type="synonym">Donax arundinaceus</name>
    <dbReference type="NCBI Taxonomy" id="35708"/>
    <lineage>
        <taxon>Eukaryota</taxon>
        <taxon>Viridiplantae</taxon>
        <taxon>Streptophyta</taxon>
        <taxon>Embryophyta</taxon>
        <taxon>Tracheophyta</taxon>
        <taxon>Spermatophyta</taxon>
        <taxon>Magnoliopsida</taxon>
        <taxon>Liliopsida</taxon>
        <taxon>Poales</taxon>
        <taxon>Poaceae</taxon>
        <taxon>PACMAD clade</taxon>
        <taxon>Arundinoideae</taxon>
        <taxon>Arundineae</taxon>
        <taxon>Arundo</taxon>
    </lineage>
</organism>
<name>A0A0A9FFT5_ARUDO</name>
<dbReference type="EMBL" id="GBRH01186704">
    <property type="protein sequence ID" value="JAE11192.1"/>
    <property type="molecule type" value="Transcribed_RNA"/>
</dbReference>
<sequence>MKEAAAGSKAVVAQHGYQHWLKGEAGGGSIDGRAGWWILGRRCRSRRNPGKKLSPAPRPRLRFPSTGNSVG</sequence>
<reference evidence="2" key="1">
    <citation type="submission" date="2014-09" db="EMBL/GenBank/DDBJ databases">
        <authorList>
            <person name="Magalhaes I.L.F."/>
            <person name="Oliveira U."/>
            <person name="Santos F.R."/>
            <person name="Vidigal T.H.D.A."/>
            <person name="Brescovit A.D."/>
            <person name="Santos A.J."/>
        </authorList>
    </citation>
    <scope>NUCLEOTIDE SEQUENCE</scope>
    <source>
        <tissue evidence="2">Shoot tissue taken approximately 20 cm above the soil surface</tissue>
    </source>
</reference>
<feature type="region of interest" description="Disordered" evidence="1">
    <location>
        <begin position="46"/>
        <end position="71"/>
    </location>
</feature>
<protein>
    <submittedName>
        <fullName evidence="2">Uncharacterized protein</fullName>
    </submittedName>
</protein>
<proteinExistence type="predicted"/>
<evidence type="ECO:0000256" key="1">
    <source>
        <dbReference type="SAM" id="MobiDB-lite"/>
    </source>
</evidence>